<organism evidence="1 2">
    <name type="scientific">Spirosoma endophyticum</name>
    <dbReference type="NCBI Taxonomy" id="662367"/>
    <lineage>
        <taxon>Bacteria</taxon>
        <taxon>Pseudomonadati</taxon>
        <taxon>Bacteroidota</taxon>
        <taxon>Cytophagia</taxon>
        <taxon>Cytophagales</taxon>
        <taxon>Cytophagaceae</taxon>
        <taxon>Spirosoma</taxon>
    </lineage>
</organism>
<protein>
    <submittedName>
        <fullName evidence="1">Uncharacterized protein</fullName>
    </submittedName>
</protein>
<reference evidence="1 2" key="1">
    <citation type="submission" date="2016-10" db="EMBL/GenBank/DDBJ databases">
        <authorList>
            <person name="de Groot N.N."/>
        </authorList>
    </citation>
    <scope>NUCLEOTIDE SEQUENCE [LARGE SCALE GENOMIC DNA]</scope>
    <source>
        <strain evidence="1 2">DSM 26130</strain>
    </source>
</reference>
<evidence type="ECO:0000313" key="2">
    <source>
        <dbReference type="Proteomes" id="UP000198598"/>
    </source>
</evidence>
<evidence type="ECO:0000313" key="1">
    <source>
        <dbReference type="EMBL" id="SFE90179.1"/>
    </source>
</evidence>
<gene>
    <name evidence="1" type="ORF">SAMN05216167_121100</name>
</gene>
<accession>A0A1I2EBT6</accession>
<proteinExistence type="predicted"/>
<dbReference type="Proteomes" id="UP000198598">
    <property type="component" value="Unassembled WGS sequence"/>
</dbReference>
<dbReference type="AlphaFoldDB" id="A0A1I2EBT6"/>
<dbReference type="EMBL" id="FOLQ01000021">
    <property type="protein sequence ID" value="SFE90179.1"/>
    <property type="molecule type" value="Genomic_DNA"/>
</dbReference>
<keyword evidence="2" id="KW-1185">Reference proteome</keyword>
<name>A0A1I2EBT6_9BACT</name>
<sequence length="33" mass="3917">MDNLVNSLLNVVDYFQDMAHYEKQLVVWVYGVN</sequence>